<dbReference type="SUPFAM" id="SSF56349">
    <property type="entry name" value="DNA breaking-rejoining enzymes"/>
    <property type="match status" value="1"/>
</dbReference>
<dbReference type="Pfam" id="PF00589">
    <property type="entry name" value="Phage_integrase"/>
    <property type="match status" value="1"/>
</dbReference>
<evidence type="ECO:0000256" key="2">
    <source>
        <dbReference type="ARBA" id="ARBA00022908"/>
    </source>
</evidence>
<dbReference type="InterPro" id="IPR038488">
    <property type="entry name" value="Integrase_DNA-bd_sf"/>
</dbReference>
<feature type="domain" description="Core-binding (CB)" evidence="7">
    <location>
        <begin position="103"/>
        <end position="193"/>
    </location>
</feature>
<dbReference type="PANTHER" id="PTHR30629">
    <property type="entry name" value="PROPHAGE INTEGRASE"/>
    <property type="match status" value="1"/>
</dbReference>
<dbReference type="InterPro" id="IPR050808">
    <property type="entry name" value="Phage_Integrase"/>
</dbReference>
<protein>
    <submittedName>
        <fullName evidence="8">Integrase arm-type DNA-binding domain-containing protein</fullName>
    </submittedName>
</protein>
<name>A0ABU3N3W4_9SPHN</name>
<dbReference type="InterPro" id="IPR044068">
    <property type="entry name" value="CB"/>
</dbReference>
<dbReference type="InterPro" id="IPR053876">
    <property type="entry name" value="Phage_int_M"/>
</dbReference>
<dbReference type="InterPro" id="IPR002104">
    <property type="entry name" value="Integrase_catalytic"/>
</dbReference>
<evidence type="ECO:0000256" key="4">
    <source>
        <dbReference type="ARBA" id="ARBA00023172"/>
    </source>
</evidence>
<dbReference type="PROSITE" id="PS51898">
    <property type="entry name" value="TYR_RECOMBINASE"/>
    <property type="match status" value="1"/>
</dbReference>
<dbReference type="Gene3D" id="3.30.160.390">
    <property type="entry name" value="Integrase, DNA-binding domain"/>
    <property type="match status" value="1"/>
</dbReference>
<reference evidence="8" key="1">
    <citation type="submission" date="2022-04" db="EMBL/GenBank/DDBJ databases">
        <title>Tomato heritable bacteria conferring resistance against bacterial wilt.</title>
        <authorList>
            <person name="Yin J."/>
        </authorList>
    </citation>
    <scope>NUCLEOTIDE SEQUENCE</scope>
    <source>
        <strain evidence="8">Cra20</strain>
    </source>
</reference>
<dbReference type="PROSITE" id="PS51900">
    <property type="entry name" value="CB"/>
    <property type="match status" value="1"/>
</dbReference>
<dbReference type="EMBL" id="JALMLT010000002">
    <property type="protein sequence ID" value="MDT8759214.1"/>
    <property type="molecule type" value="Genomic_DNA"/>
</dbReference>
<dbReference type="InterPro" id="IPR010998">
    <property type="entry name" value="Integrase_recombinase_N"/>
</dbReference>
<dbReference type="Gene3D" id="1.10.443.10">
    <property type="entry name" value="Intergrase catalytic core"/>
    <property type="match status" value="1"/>
</dbReference>
<dbReference type="InterPro" id="IPR011010">
    <property type="entry name" value="DNA_brk_join_enz"/>
</dbReference>
<dbReference type="InterPro" id="IPR025166">
    <property type="entry name" value="Integrase_DNA_bind_dom"/>
</dbReference>
<accession>A0ABU3N3W4</accession>
<evidence type="ECO:0000256" key="5">
    <source>
        <dbReference type="PROSITE-ProRule" id="PRU01248"/>
    </source>
</evidence>
<keyword evidence="2" id="KW-0229">DNA integration</keyword>
<evidence type="ECO:0000259" key="6">
    <source>
        <dbReference type="PROSITE" id="PS51898"/>
    </source>
</evidence>
<dbReference type="GO" id="GO:0003677">
    <property type="term" value="F:DNA binding"/>
    <property type="evidence" value="ECO:0007669"/>
    <property type="project" value="UniProtKB-KW"/>
</dbReference>
<evidence type="ECO:0000256" key="1">
    <source>
        <dbReference type="ARBA" id="ARBA00008857"/>
    </source>
</evidence>
<keyword evidence="3 5" id="KW-0238">DNA-binding</keyword>
<dbReference type="Pfam" id="PF22022">
    <property type="entry name" value="Phage_int_M"/>
    <property type="match status" value="1"/>
</dbReference>
<organism evidence="8">
    <name type="scientific">Sphingomonas psychrotolerans</name>
    <dbReference type="NCBI Taxonomy" id="1327635"/>
    <lineage>
        <taxon>Bacteria</taxon>
        <taxon>Pseudomonadati</taxon>
        <taxon>Pseudomonadota</taxon>
        <taxon>Alphaproteobacteria</taxon>
        <taxon>Sphingomonadales</taxon>
        <taxon>Sphingomonadaceae</taxon>
        <taxon>Sphingomonas</taxon>
    </lineage>
</organism>
<dbReference type="PANTHER" id="PTHR30629:SF2">
    <property type="entry name" value="PROPHAGE INTEGRASE INTS-RELATED"/>
    <property type="match status" value="1"/>
</dbReference>
<dbReference type="Pfam" id="PF13356">
    <property type="entry name" value="Arm-DNA-bind_3"/>
    <property type="match status" value="1"/>
</dbReference>
<evidence type="ECO:0000256" key="3">
    <source>
        <dbReference type="ARBA" id="ARBA00023125"/>
    </source>
</evidence>
<keyword evidence="4" id="KW-0233">DNA recombination</keyword>
<proteinExistence type="inferred from homology"/>
<feature type="domain" description="Tyr recombinase" evidence="6">
    <location>
        <begin position="224"/>
        <end position="398"/>
    </location>
</feature>
<dbReference type="InterPro" id="IPR013762">
    <property type="entry name" value="Integrase-like_cat_sf"/>
</dbReference>
<evidence type="ECO:0000259" key="7">
    <source>
        <dbReference type="PROSITE" id="PS51900"/>
    </source>
</evidence>
<dbReference type="CDD" id="cd00801">
    <property type="entry name" value="INT_P4_C"/>
    <property type="match status" value="1"/>
</dbReference>
<dbReference type="Gene3D" id="1.10.150.130">
    <property type="match status" value="1"/>
</dbReference>
<gene>
    <name evidence="8" type="ORF">MZO42_10945</name>
</gene>
<comment type="caution">
    <text evidence="8">The sequence shown here is derived from an EMBL/GenBank/DDBJ whole genome shotgun (WGS) entry which is preliminary data.</text>
</comment>
<evidence type="ECO:0000313" key="8">
    <source>
        <dbReference type="EMBL" id="MDT8759214.1"/>
    </source>
</evidence>
<comment type="similarity">
    <text evidence="1">Belongs to the 'phage' integrase family.</text>
</comment>
<sequence length="419" mass="46367">MPKMVKAMSVKAVEALKDDGRYAVGGATGLHLCIAGNSKAWVLRVKIGDRRTDLGLGSFEDVSLATAREKAAQLRKEIIGGVDPVAEKREREAAVRVTKAKTKTFKECAEAFLEAQKPKWKNANAKHVAQWSSTLATYAYPKIGALPVDKVDTGLILEVLQQPTEGGASLWEAKTETASRLRGRVEKVLAWATFRGYRHGDNPARWRGHLDNELPARGDVRKVKHHAALPYAEIGEFMVDLRKREGLSARALEFAILTAARSNEVRMATWDEIDLDRRLWTIPKERMKAKKEHAVPLSDAAVALLKALPRIENVALLFSAPKGGAFSDAVFRALFERMDREGLTQHGFRSTFREWAGETTAYPREVIEHALAHQLADKAEAAYQRGTLMPKRARLMADWAKFCGTVAKPGTNIVGIKAA</sequence>